<evidence type="ECO:0000313" key="9">
    <source>
        <dbReference type="Proteomes" id="UP001059596"/>
    </source>
</evidence>
<evidence type="ECO:0000259" key="7">
    <source>
        <dbReference type="PROSITE" id="PS50600"/>
    </source>
</evidence>
<dbReference type="InterPro" id="IPR003653">
    <property type="entry name" value="Peptidase_C48_C"/>
</dbReference>
<evidence type="ECO:0000313" key="8">
    <source>
        <dbReference type="EMBL" id="KAI8034380.1"/>
    </source>
</evidence>
<protein>
    <recommendedName>
        <fullName evidence="7">Ubiquitin-like protease family profile domain-containing protein</fullName>
    </recommendedName>
</protein>
<evidence type="ECO:0000256" key="3">
    <source>
        <dbReference type="ARBA" id="ARBA00022670"/>
    </source>
</evidence>
<dbReference type="GO" id="GO:0006508">
    <property type="term" value="P:proteolysis"/>
    <property type="evidence" value="ECO:0007669"/>
    <property type="project" value="UniProtKB-KW"/>
</dbReference>
<dbReference type="PANTHER" id="PTHR46896">
    <property type="entry name" value="SENTRIN-SPECIFIC PROTEASE"/>
    <property type="match status" value="1"/>
</dbReference>
<proteinExistence type="inferred from homology"/>
<feature type="compositionally biased region" description="Basic and acidic residues" evidence="6">
    <location>
        <begin position="163"/>
        <end position="177"/>
    </location>
</feature>
<dbReference type="SUPFAM" id="SSF54001">
    <property type="entry name" value="Cysteine proteinases"/>
    <property type="match status" value="1"/>
</dbReference>
<evidence type="ECO:0000256" key="2">
    <source>
        <dbReference type="ARBA" id="ARBA00022553"/>
    </source>
</evidence>
<keyword evidence="2" id="KW-0597">Phosphoprotein</keyword>
<keyword evidence="4" id="KW-0833">Ubl conjugation pathway</keyword>
<dbReference type="PANTHER" id="PTHR46896:SF3">
    <property type="entry name" value="FI06413P-RELATED"/>
    <property type="match status" value="1"/>
</dbReference>
<keyword evidence="5" id="KW-0378">Hydrolase</keyword>
<gene>
    <name evidence="8" type="ORF">M5D96_012843</name>
</gene>
<comment type="similarity">
    <text evidence="1">Belongs to the peptidase C48 family.</text>
</comment>
<accession>A0A9P9YCV6</accession>
<comment type="caution">
    <text evidence="8">The sequence shown here is derived from an EMBL/GenBank/DDBJ whole genome shotgun (WGS) entry which is preliminary data.</text>
</comment>
<feature type="domain" description="Ubiquitin-like protease family profile" evidence="7">
    <location>
        <begin position="358"/>
        <end position="572"/>
    </location>
</feature>
<dbReference type="InterPro" id="IPR038765">
    <property type="entry name" value="Papain-like_cys_pep_sf"/>
</dbReference>
<dbReference type="Gene3D" id="3.30.310.130">
    <property type="entry name" value="Ubiquitin-related"/>
    <property type="match status" value="1"/>
</dbReference>
<dbReference type="AlphaFoldDB" id="A0A9P9YCV6"/>
<feature type="compositionally biased region" description="Acidic residues" evidence="6">
    <location>
        <begin position="281"/>
        <end position="308"/>
    </location>
</feature>
<dbReference type="PROSITE" id="PS50600">
    <property type="entry name" value="ULP_PROTEASE"/>
    <property type="match status" value="1"/>
</dbReference>
<keyword evidence="9" id="KW-1185">Reference proteome</keyword>
<dbReference type="OrthoDB" id="442460at2759"/>
<dbReference type="GO" id="GO:0005634">
    <property type="term" value="C:nucleus"/>
    <property type="evidence" value="ECO:0007669"/>
    <property type="project" value="TreeGrafter"/>
</dbReference>
<organism evidence="8 9">
    <name type="scientific">Drosophila gunungcola</name>
    <name type="common">fruit fly</name>
    <dbReference type="NCBI Taxonomy" id="103775"/>
    <lineage>
        <taxon>Eukaryota</taxon>
        <taxon>Metazoa</taxon>
        <taxon>Ecdysozoa</taxon>
        <taxon>Arthropoda</taxon>
        <taxon>Hexapoda</taxon>
        <taxon>Insecta</taxon>
        <taxon>Pterygota</taxon>
        <taxon>Neoptera</taxon>
        <taxon>Endopterygota</taxon>
        <taxon>Diptera</taxon>
        <taxon>Brachycera</taxon>
        <taxon>Muscomorpha</taxon>
        <taxon>Ephydroidea</taxon>
        <taxon>Drosophilidae</taxon>
        <taxon>Drosophila</taxon>
        <taxon>Sophophora</taxon>
    </lineage>
</organism>
<evidence type="ECO:0000256" key="4">
    <source>
        <dbReference type="ARBA" id="ARBA00022786"/>
    </source>
</evidence>
<feature type="region of interest" description="Disordered" evidence="6">
    <location>
        <begin position="277"/>
        <end position="321"/>
    </location>
</feature>
<dbReference type="FunFam" id="3.30.310.130:FF:000007">
    <property type="entry name" value="polyhomeotic-proximal chromatin protein isoform X2"/>
    <property type="match status" value="1"/>
</dbReference>
<dbReference type="GO" id="GO:0070139">
    <property type="term" value="F:SUMO-specific endopeptidase activity"/>
    <property type="evidence" value="ECO:0007669"/>
    <property type="project" value="TreeGrafter"/>
</dbReference>
<feature type="region of interest" description="Disordered" evidence="6">
    <location>
        <begin position="9"/>
        <end position="39"/>
    </location>
</feature>
<dbReference type="EMBL" id="JAMKOV010000075">
    <property type="protein sequence ID" value="KAI8034380.1"/>
    <property type="molecule type" value="Genomic_DNA"/>
</dbReference>
<dbReference type="InterPro" id="IPR051947">
    <property type="entry name" value="Sentrin-specific_protease"/>
</dbReference>
<evidence type="ECO:0000256" key="6">
    <source>
        <dbReference type="SAM" id="MobiDB-lite"/>
    </source>
</evidence>
<sequence>MCARIMKRRRAISAAEDQEHAGEEVAQRPQQPQQQYADSRFTRNPAVRRISLNDYMVMSRQLQINRIGQNNQNKGVAKMLVLKENGPQKIITMTLPSVSFTVQDILQQVGYEFDENTTIDCLENPSGNIHVVVSVGFTMTATAAEMAAHADEISREQQAATSRVEKPEEPPTDRMDAHCQAASNQSQVPGVGTAGKRLQLEENNSTTGGRPEASPKNPKSSTPPKKLSHSSDSKSKPATQAVQFLSAVSCSSSRAPISISEMAEQRRLRRDRRYLPSRYFDDDDDDDDNDEDEDGVVLLSSDEDEETNIDERQTERNAADAERLKLMEETSQDKKPRQLSADEDLTLLIYPPKGTGGLCITMKDYVCLSSGNYLNDIIIDFYLLWLKNTVIPEAQRDRTHIFSTFFHKRLTTLTRPMNMKQTAAQKRHERVQKWTRTVDIFDKDFIIIPFNHQAHWILAIICFPSLRGSVPYDGHGDGGGGGGGKGKDEDLTDDKPVKQPVILIFDSLAGTSRNRVIAILRDYLTCEYQAKKPNAQAHIFNKDNMPGHRVEVPQQENLTDCGLYLLQYVEQFFTKPIRDYRLPIKELSNWFDLLTVTKKREDIANLIQRLMDEGNQQQQQQQQQRRRILPVIKFPTLNGQMVKD</sequence>
<feature type="region of interest" description="Disordered" evidence="6">
    <location>
        <begin position="474"/>
        <end position="493"/>
    </location>
</feature>
<feature type="region of interest" description="Disordered" evidence="6">
    <location>
        <begin position="148"/>
        <end position="239"/>
    </location>
</feature>
<evidence type="ECO:0000256" key="5">
    <source>
        <dbReference type="ARBA" id="ARBA00022801"/>
    </source>
</evidence>
<name>A0A9P9YCV6_9MUSC</name>
<feature type="compositionally biased region" description="Basic and acidic residues" evidence="6">
    <location>
        <begin position="17"/>
        <end position="26"/>
    </location>
</feature>
<dbReference type="GO" id="GO:0005737">
    <property type="term" value="C:cytoplasm"/>
    <property type="evidence" value="ECO:0007669"/>
    <property type="project" value="TreeGrafter"/>
</dbReference>
<dbReference type="GO" id="GO:0016926">
    <property type="term" value="P:protein desumoylation"/>
    <property type="evidence" value="ECO:0007669"/>
    <property type="project" value="TreeGrafter"/>
</dbReference>
<dbReference type="FunFam" id="1.10.418.20:FF:000001">
    <property type="entry name" value="sentrin-specific protease 6 isoform X1"/>
    <property type="match status" value="1"/>
</dbReference>
<keyword evidence="3" id="KW-0645">Protease</keyword>
<feature type="compositionally biased region" description="Basic and acidic residues" evidence="6">
    <location>
        <begin position="309"/>
        <end position="321"/>
    </location>
</feature>
<evidence type="ECO:0000256" key="1">
    <source>
        <dbReference type="ARBA" id="ARBA00005234"/>
    </source>
</evidence>
<reference evidence="8" key="1">
    <citation type="journal article" date="2023" name="Genome Biol. Evol.">
        <title>Long-read-based Genome Assembly of Drosophila gunungcola Reveals Fewer Chemosensory Genes in Flower-breeding Species.</title>
        <authorList>
            <person name="Negi A."/>
            <person name="Liao B.Y."/>
            <person name="Yeh S.D."/>
        </authorList>
    </citation>
    <scope>NUCLEOTIDE SEQUENCE</scope>
    <source>
        <strain evidence="8">Sukarami</strain>
    </source>
</reference>
<dbReference type="Proteomes" id="UP001059596">
    <property type="component" value="Unassembled WGS sequence"/>
</dbReference>
<feature type="compositionally biased region" description="Low complexity" evidence="6">
    <location>
        <begin position="214"/>
        <end position="225"/>
    </location>
</feature>
<dbReference type="Pfam" id="PF02902">
    <property type="entry name" value="Peptidase_C48"/>
    <property type="match status" value="1"/>
</dbReference>
<dbReference type="Gene3D" id="1.10.418.20">
    <property type="match status" value="1"/>
</dbReference>